<dbReference type="AlphaFoldDB" id="A0A124G0C9"/>
<dbReference type="Gene3D" id="1.10.3720.10">
    <property type="entry name" value="MetI-like"/>
    <property type="match status" value="1"/>
</dbReference>
<dbReference type="InterPro" id="IPR000515">
    <property type="entry name" value="MetI-like"/>
</dbReference>
<evidence type="ECO:0000256" key="7">
    <source>
        <dbReference type="RuleBase" id="RU363032"/>
    </source>
</evidence>
<evidence type="ECO:0000256" key="2">
    <source>
        <dbReference type="ARBA" id="ARBA00022448"/>
    </source>
</evidence>
<dbReference type="Pfam" id="PF00528">
    <property type="entry name" value="BPD_transp_1"/>
    <property type="match status" value="1"/>
</dbReference>
<name>A0A124G0C9_UNCT6</name>
<dbReference type="PANTHER" id="PTHR43744:SF12">
    <property type="entry name" value="ABC TRANSPORTER PERMEASE PROTEIN MG189-RELATED"/>
    <property type="match status" value="1"/>
</dbReference>
<evidence type="ECO:0000256" key="6">
    <source>
        <dbReference type="ARBA" id="ARBA00023136"/>
    </source>
</evidence>
<dbReference type="EMBL" id="LGGX01000008">
    <property type="protein sequence ID" value="KUK87097.1"/>
    <property type="molecule type" value="Genomic_DNA"/>
</dbReference>
<keyword evidence="4 7" id="KW-0812">Transmembrane</keyword>
<keyword evidence="5 7" id="KW-1133">Transmembrane helix</keyword>
<proteinExistence type="inferred from homology"/>
<dbReference type="GO" id="GO:0055085">
    <property type="term" value="P:transmembrane transport"/>
    <property type="evidence" value="ECO:0007669"/>
    <property type="project" value="InterPro"/>
</dbReference>
<evidence type="ECO:0000256" key="3">
    <source>
        <dbReference type="ARBA" id="ARBA00022475"/>
    </source>
</evidence>
<feature type="transmembrane region" description="Helical" evidence="7">
    <location>
        <begin position="12"/>
        <end position="34"/>
    </location>
</feature>
<reference evidence="10" key="1">
    <citation type="journal article" date="2015" name="MBio">
        <title>Genome-Resolved Metagenomic Analysis Reveals Roles for Candidate Phyla and Other Microbial Community Members in Biogeochemical Transformations in Oil Reservoirs.</title>
        <authorList>
            <person name="Hu P."/>
            <person name="Tom L."/>
            <person name="Singh A."/>
            <person name="Thomas B.C."/>
            <person name="Baker B.J."/>
            <person name="Piceno Y.M."/>
            <person name="Andersen G.L."/>
            <person name="Banfield J.F."/>
        </authorList>
    </citation>
    <scope>NUCLEOTIDE SEQUENCE [LARGE SCALE GENOMIC DNA]</scope>
</reference>
<organism evidence="9 10">
    <name type="scientific">candidate division TA06 bacterium 34_109</name>
    <dbReference type="NCBI Taxonomy" id="1635277"/>
    <lineage>
        <taxon>Bacteria</taxon>
        <taxon>Bacteria division TA06</taxon>
    </lineage>
</organism>
<feature type="domain" description="ABC transmembrane type-1" evidence="8">
    <location>
        <begin position="76"/>
        <end position="265"/>
    </location>
</feature>
<keyword evidence="6 7" id="KW-0472">Membrane</keyword>
<protein>
    <submittedName>
        <fullName evidence="9">Carbohydrate ABC transporter permease</fullName>
    </submittedName>
</protein>
<sequence length="280" mass="31993">MSFMNRIKRINFSMVLTYFILIVIALTILFPFFWMVSTSLKTPVEAVKFPPDIFPKNPQLNNYVTACKKVNFTRYFINTIFIALTQLVGVLFTSILAAYAFARLDFKGREILFISLLGLMMIPMPVYIVPGYMLLQKIGWIDTYFAQIVPWMANIFPIFLLRQHFKTIPKDLYDAAVIDGYSDIGFLFKVVVPLSKPALTTISIFSILASWNSFIWPLVVTNSDSIRPVQVGLAYFIQEQSTSYTLLMAASTFVVLPLVIMFFLAQKQIIESYARSGLKD</sequence>
<keyword evidence="3" id="KW-1003">Cell membrane</keyword>
<keyword evidence="2 7" id="KW-0813">Transport</keyword>
<comment type="subcellular location">
    <subcellularLocation>
        <location evidence="1 7">Cell membrane</location>
        <topology evidence="1 7">Multi-pass membrane protein</topology>
    </subcellularLocation>
</comment>
<comment type="similarity">
    <text evidence="7">Belongs to the binding-protein-dependent transport system permease family.</text>
</comment>
<dbReference type="GO" id="GO:0005886">
    <property type="term" value="C:plasma membrane"/>
    <property type="evidence" value="ECO:0007669"/>
    <property type="project" value="UniProtKB-SubCell"/>
</dbReference>
<feature type="transmembrane region" description="Helical" evidence="7">
    <location>
        <begin position="75"/>
        <end position="99"/>
    </location>
</feature>
<feature type="transmembrane region" description="Helical" evidence="7">
    <location>
        <begin position="111"/>
        <end position="132"/>
    </location>
</feature>
<gene>
    <name evidence="9" type="ORF">XE03_1047</name>
</gene>
<dbReference type="CDD" id="cd06261">
    <property type="entry name" value="TM_PBP2"/>
    <property type="match status" value="1"/>
</dbReference>
<accession>A0A124G0C9</accession>
<feature type="transmembrane region" description="Helical" evidence="7">
    <location>
        <begin position="198"/>
        <end position="219"/>
    </location>
</feature>
<dbReference type="PROSITE" id="PS50928">
    <property type="entry name" value="ABC_TM1"/>
    <property type="match status" value="1"/>
</dbReference>
<evidence type="ECO:0000313" key="9">
    <source>
        <dbReference type="EMBL" id="KUK87097.1"/>
    </source>
</evidence>
<dbReference type="InterPro" id="IPR035906">
    <property type="entry name" value="MetI-like_sf"/>
</dbReference>
<evidence type="ECO:0000256" key="5">
    <source>
        <dbReference type="ARBA" id="ARBA00022989"/>
    </source>
</evidence>
<evidence type="ECO:0000256" key="4">
    <source>
        <dbReference type="ARBA" id="ARBA00022692"/>
    </source>
</evidence>
<evidence type="ECO:0000259" key="8">
    <source>
        <dbReference type="PROSITE" id="PS50928"/>
    </source>
</evidence>
<comment type="caution">
    <text evidence="9">The sequence shown here is derived from an EMBL/GenBank/DDBJ whole genome shotgun (WGS) entry which is preliminary data.</text>
</comment>
<dbReference type="Proteomes" id="UP000053467">
    <property type="component" value="Unassembled WGS sequence"/>
</dbReference>
<dbReference type="SUPFAM" id="SSF161098">
    <property type="entry name" value="MetI-like"/>
    <property type="match status" value="1"/>
</dbReference>
<dbReference type="PANTHER" id="PTHR43744">
    <property type="entry name" value="ABC TRANSPORTER PERMEASE PROTEIN MG189-RELATED-RELATED"/>
    <property type="match status" value="1"/>
</dbReference>
<feature type="transmembrane region" description="Helical" evidence="7">
    <location>
        <begin position="144"/>
        <end position="161"/>
    </location>
</feature>
<dbReference type="PATRIC" id="fig|1635277.3.peg.1061"/>
<evidence type="ECO:0000313" key="10">
    <source>
        <dbReference type="Proteomes" id="UP000053467"/>
    </source>
</evidence>
<evidence type="ECO:0000256" key="1">
    <source>
        <dbReference type="ARBA" id="ARBA00004651"/>
    </source>
</evidence>
<feature type="transmembrane region" description="Helical" evidence="7">
    <location>
        <begin position="244"/>
        <end position="265"/>
    </location>
</feature>